<keyword evidence="3" id="KW-1185">Reference proteome</keyword>
<dbReference type="EMBL" id="JBBPBM010000007">
    <property type="protein sequence ID" value="KAK8574493.1"/>
    <property type="molecule type" value="Genomic_DNA"/>
</dbReference>
<dbReference type="PANTHER" id="PTHR33223:SF6">
    <property type="entry name" value="CCHC-TYPE DOMAIN-CONTAINING PROTEIN"/>
    <property type="match status" value="1"/>
</dbReference>
<evidence type="ECO:0000256" key="1">
    <source>
        <dbReference type="SAM" id="MobiDB-lite"/>
    </source>
</evidence>
<accession>A0ABR2F839</accession>
<gene>
    <name evidence="2" type="ORF">V6N12_062183</name>
</gene>
<name>A0ABR2F839_9ROSI</name>
<dbReference type="Proteomes" id="UP001472677">
    <property type="component" value="Unassembled WGS sequence"/>
</dbReference>
<evidence type="ECO:0000313" key="3">
    <source>
        <dbReference type="Proteomes" id="UP001472677"/>
    </source>
</evidence>
<proteinExistence type="predicted"/>
<evidence type="ECO:0000313" key="2">
    <source>
        <dbReference type="EMBL" id="KAK8574493.1"/>
    </source>
</evidence>
<reference evidence="2 3" key="1">
    <citation type="journal article" date="2024" name="G3 (Bethesda)">
        <title>Genome assembly of Hibiscus sabdariffa L. provides insights into metabolisms of medicinal natural products.</title>
        <authorList>
            <person name="Kim T."/>
        </authorList>
    </citation>
    <scope>NUCLEOTIDE SEQUENCE [LARGE SCALE GENOMIC DNA]</scope>
    <source>
        <strain evidence="2">TK-2024</strain>
        <tissue evidence="2">Old leaves</tissue>
    </source>
</reference>
<organism evidence="2 3">
    <name type="scientific">Hibiscus sabdariffa</name>
    <name type="common">roselle</name>
    <dbReference type="NCBI Taxonomy" id="183260"/>
    <lineage>
        <taxon>Eukaryota</taxon>
        <taxon>Viridiplantae</taxon>
        <taxon>Streptophyta</taxon>
        <taxon>Embryophyta</taxon>
        <taxon>Tracheophyta</taxon>
        <taxon>Spermatophyta</taxon>
        <taxon>Magnoliopsida</taxon>
        <taxon>eudicotyledons</taxon>
        <taxon>Gunneridae</taxon>
        <taxon>Pentapetalae</taxon>
        <taxon>rosids</taxon>
        <taxon>malvids</taxon>
        <taxon>Malvales</taxon>
        <taxon>Malvaceae</taxon>
        <taxon>Malvoideae</taxon>
        <taxon>Hibiscus</taxon>
    </lineage>
</organism>
<comment type="caution">
    <text evidence="2">The sequence shown here is derived from an EMBL/GenBank/DDBJ whole genome shotgun (WGS) entry which is preliminary data.</text>
</comment>
<sequence length="241" mass="27657">MNAVHVRDQKHELTPPRNRDKPITQQDALSKFEDQPRYLPGQDPLSLPRHPNNQQQPVRTVRDYLAEDLEGLNPAVTIPEFEAKHFELKPVMFNMLNTLGQFGGSPAENARQHLKSFMEICNSFKIHGVSNDILKLKLFPYSLRDKAKAWQEDDEAMHEAWERYRDLFRRCPMHGLSEWTQVSIFYNSVNTPTRMMLDVSTNGTLLDKPPRESLEILENSPKTIISIPPPGGETQGEALTN</sequence>
<evidence type="ECO:0008006" key="4">
    <source>
        <dbReference type="Google" id="ProtNLM"/>
    </source>
</evidence>
<feature type="region of interest" description="Disordered" evidence="1">
    <location>
        <begin position="221"/>
        <end position="241"/>
    </location>
</feature>
<protein>
    <recommendedName>
        <fullName evidence="4">Retrotransposon gag domain-containing protein</fullName>
    </recommendedName>
</protein>
<feature type="region of interest" description="Disordered" evidence="1">
    <location>
        <begin position="1"/>
        <end position="57"/>
    </location>
</feature>
<feature type="compositionally biased region" description="Basic and acidic residues" evidence="1">
    <location>
        <begin position="1"/>
        <end position="22"/>
    </location>
</feature>
<dbReference type="PANTHER" id="PTHR33223">
    <property type="entry name" value="CCHC-TYPE DOMAIN-CONTAINING PROTEIN"/>
    <property type="match status" value="1"/>
</dbReference>